<evidence type="ECO:0000256" key="4">
    <source>
        <dbReference type="PIRNR" id="PIRNR004692"/>
    </source>
</evidence>
<dbReference type="GO" id="GO:0019146">
    <property type="term" value="F:arabinose-5-phosphate isomerase activity"/>
    <property type="evidence" value="ECO:0007669"/>
    <property type="project" value="UniProtKB-ARBA"/>
</dbReference>
<feature type="site" description="Catalytically relevant" evidence="7">
    <location>
        <position position="168"/>
    </location>
</feature>
<dbReference type="Pfam" id="PF00571">
    <property type="entry name" value="CBS"/>
    <property type="match status" value="2"/>
</dbReference>
<feature type="binding site" evidence="5">
    <location>
        <position position="237"/>
    </location>
    <ligand>
        <name>substrate</name>
    </ligand>
</feature>
<dbReference type="EMBL" id="PYGD01000001">
    <property type="protein sequence ID" value="PSK95006.1"/>
    <property type="molecule type" value="Genomic_DNA"/>
</dbReference>
<feature type="binding site" evidence="6">
    <location>
        <position position="98"/>
    </location>
    <ligand>
        <name>Zn(2+)</name>
        <dbReference type="ChEBI" id="CHEBI:29105"/>
    </ligand>
</feature>
<dbReference type="InterPro" id="IPR035474">
    <property type="entry name" value="SIS_Kpsf"/>
</dbReference>
<dbReference type="GO" id="GO:0005975">
    <property type="term" value="P:carbohydrate metabolic process"/>
    <property type="evidence" value="ECO:0007669"/>
    <property type="project" value="InterPro"/>
</dbReference>
<comment type="similarity">
    <text evidence="1 4">Belongs to the SIS family. GutQ/KpsF subfamily.</text>
</comment>
<feature type="binding site" evidence="5">
    <location>
        <position position="98"/>
    </location>
    <ligand>
        <name>substrate</name>
    </ligand>
</feature>
<name>A0A2P8DCR3_9BACT</name>
<keyword evidence="6" id="KW-0479">Metal-binding</keyword>
<dbReference type="PIRSF" id="PIRSF004692">
    <property type="entry name" value="KdsD_KpsF"/>
    <property type="match status" value="1"/>
</dbReference>
<dbReference type="PROSITE" id="PS51464">
    <property type="entry name" value="SIS"/>
    <property type="match status" value="1"/>
</dbReference>
<evidence type="ECO:0000259" key="9">
    <source>
        <dbReference type="PROSITE" id="PS51371"/>
    </source>
</evidence>
<evidence type="ECO:0000313" key="12">
    <source>
        <dbReference type="Proteomes" id="UP000240572"/>
    </source>
</evidence>
<feature type="domain" description="SIS" evidence="10">
    <location>
        <begin position="57"/>
        <end position="200"/>
    </location>
</feature>
<protein>
    <submittedName>
        <fullName evidence="11">Arabinose-5-phosphate isomerase</fullName>
    </submittedName>
</protein>
<keyword evidence="11" id="KW-0413">Isomerase</keyword>
<dbReference type="NCBIfam" id="TIGR00393">
    <property type="entry name" value="kpsF"/>
    <property type="match status" value="1"/>
</dbReference>
<dbReference type="PROSITE" id="PS51371">
    <property type="entry name" value="CBS"/>
    <property type="match status" value="1"/>
</dbReference>
<comment type="caution">
    <text evidence="11">The sequence shown here is derived from an EMBL/GenBank/DDBJ whole genome shotgun (WGS) entry which is preliminary data.</text>
</comment>
<dbReference type="Gene3D" id="3.40.50.10490">
    <property type="entry name" value="Glucose-6-phosphate isomerase like protein, domain 1"/>
    <property type="match status" value="1"/>
</dbReference>
<dbReference type="Pfam" id="PF01380">
    <property type="entry name" value="SIS"/>
    <property type="match status" value="1"/>
</dbReference>
<feature type="site" description="Catalytically relevant" evidence="7">
    <location>
        <position position="127"/>
    </location>
</feature>
<evidence type="ECO:0000256" key="5">
    <source>
        <dbReference type="PIRSR" id="PIRSR004692-1"/>
    </source>
</evidence>
<proteinExistence type="inferred from homology"/>
<dbReference type="SUPFAM" id="SSF53697">
    <property type="entry name" value="SIS domain"/>
    <property type="match status" value="1"/>
</dbReference>
<dbReference type="InterPro" id="IPR001347">
    <property type="entry name" value="SIS_dom"/>
</dbReference>
<dbReference type="PANTHER" id="PTHR42745">
    <property type="match status" value="1"/>
</dbReference>
<dbReference type="CDD" id="cd05014">
    <property type="entry name" value="SIS_Kpsf"/>
    <property type="match status" value="1"/>
</dbReference>
<dbReference type="SMART" id="SM00116">
    <property type="entry name" value="CBS"/>
    <property type="match status" value="2"/>
</dbReference>
<keyword evidence="2" id="KW-0677">Repeat</keyword>
<dbReference type="Gene3D" id="3.10.580.10">
    <property type="entry name" value="CBS-domain"/>
    <property type="match status" value="1"/>
</dbReference>
<evidence type="ECO:0000256" key="8">
    <source>
        <dbReference type="PROSITE-ProRule" id="PRU00703"/>
    </source>
</evidence>
<feature type="binding site" evidence="5">
    <location>
        <position position="104"/>
    </location>
    <ligand>
        <name>substrate</name>
    </ligand>
</feature>
<dbReference type="CDD" id="cd04604">
    <property type="entry name" value="CBS_pair_SIS_assoc"/>
    <property type="match status" value="1"/>
</dbReference>
<sequence>MAFMLPGKPVSSRFSFTFAAMSYDLKAISQYATDTIQNEITALQRMSGFVNEDFIQSVILMHEAKGRVVITGIGKSAIIAQKIVATMNSTGTPALFMHAADAIHGDLGMIQPDDVVIIISKSGESPEIKALLPFVRNFGNKVIAICGNKDAYLATHADYFINTTVDSEACPNNLAPTTSTTAQLVMGDALAVSLLRLKGFTDRDFAKFHPGGALGKRLYLKVSDLSSRNAKPVVPATASLREIIIVISGNFLGATAVQENDQLIGIITDGDLRRMLEKNEQPAQLQARDICSMHPKTIEESELAIQALEMMRTHDITQLIVTDQGRYAGMVHLHDLIREGLI</sequence>
<feature type="site" description="Catalytically relevant" evidence="7">
    <location>
        <position position="75"/>
    </location>
</feature>
<dbReference type="PANTHER" id="PTHR42745:SF1">
    <property type="entry name" value="ARABINOSE 5-PHOSPHATE ISOMERASE KDSD"/>
    <property type="match status" value="1"/>
</dbReference>
<evidence type="ECO:0000256" key="2">
    <source>
        <dbReference type="ARBA" id="ARBA00022737"/>
    </source>
</evidence>
<evidence type="ECO:0000256" key="7">
    <source>
        <dbReference type="PIRSR" id="PIRSR004692-3"/>
    </source>
</evidence>
<keyword evidence="6" id="KW-0862">Zinc</keyword>
<evidence type="ECO:0000256" key="6">
    <source>
        <dbReference type="PIRSR" id="PIRSR004692-2"/>
    </source>
</evidence>
<dbReference type="AlphaFoldDB" id="A0A2P8DCR3"/>
<feature type="domain" description="CBS" evidence="9">
    <location>
        <begin position="291"/>
        <end position="342"/>
    </location>
</feature>
<dbReference type="InterPro" id="IPR004800">
    <property type="entry name" value="KdsD/KpsF-type"/>
</dbReference>
<evidence type="ECO:0000256" key="3">
    <source>
        <dbReference type="ARBA" id="ARBA00023122"/>
    </source>
</evidence>
<feature type="site" description="Catalytically relevant" evidence="7">
    <location>
        <position position="209"/>
    </location>
</feature>
<dbReference type="GO" id="GO:0097367">
    <property type="term" value="F:carbohydrate derivative binding"/>
    <property type="evidence" value="ECO:0007669"/>
    <property type="project" value="InterPro"/>
</dbReference>
<dbReference type="InterPro" id="IPR046342">
    <property type="entry name" value="CBS_dom_sf"/>
</dbReference>
<dbReference type="InterPro" id="IPR050986">
    <property type="entry name" value="GutQ/KpsF_isomerases"/>
</dbReference>
<evidence type="ECO:0000313" key="11">
    <source>
        <dbReference type="EMBL" id="PSK95006.1"/>
    </source>
</evidence>
<accession>A0A2P8DCR3</accession>
<reference evidence="11 12" key="1">
    <citation type="submission" date="2018-03" db="EMBL/GenBank/DDBJ databases">
        <title>Genomic Encyclopedia of Type Strains, Phase III (KMG-III): the genomes of soil and plant-associated and newly described type strains.</title>
        <authorList>
            <person name="Whitman W."/>
        </authorList>
    </citation>
    <scope>NUCLEOTIDE SEQUENCE [LARGE SCALE GENOMIC DNA]</scope>
    <source>
        <strain evidence="11 12">CGMCC 1.12700</strain>
    </source>
</reference>
<dbReference type="FunFam" id="3.40.50.10490:FF:000011">
    <property type="entry name" value="Arabinose 5-phosphate isomerase"/>
    <property type="match status" value="1"/>
</dbReference>
<keyword evidence="3 8" id="KW-0129">CBS domain</keyword>
<organism evidence="11 12">
    <name type="scientific">Taibaiella chishuiensis</name>
    <dbReference type="NCBI Taxonomy" id="1434707"/>
    <lineage>
        <taxon>Bacteria</taxon>
        <taxon>Pseudomonadati</taxon>
        <taxon>Bacteroidota</taxon>
        <taxon>Chitinophagia</taxon>
        <taxon>Chitinophagales</taxon>
        <taxon>Chitinophagaceae</taxon>
        <taxon>Taibaiella</taxon>
    </lineage>
</organism>
<dbReference type="Proteomes" id="UP000240572">
    <property type="component" value="Unassembled WGS sequence"/>
</dbReference>
<keyword evidence="12" id="KW-1185">Reference proteome</keyword>
<gene>
    <name evidence="11" type="ORF">B0I18_1011170</name>
</gene>
<dbReference type="InterPro" id="IPR000644">
    <property type="entry name" value="CBS_dom"/>
</dbReference>
<feature type="binding site" evidence="5">
    <location>
        <position position="289"/>
    </location>
    <ligand>
        <name>substrate</name>
    </ligand>
</feature>
<dbReference type="GO" id="GO:1901135">
    <property type="term" value="P:carbohydrate derivative metabolic process"/>
    <property type="evidence" value="ECO:0007669"/>
    <property type="project" value="InterPro"/>
</dbReference>
<dbReference type="InterPro" id="IPR046348">
    <property type="entry name" value="SIS_dom_sf"/>
</dbReference>
<evidence type="ECO:0000256" key="1">
    <source>
        <dbReference type="ARBA" id="ARBA00008165"/>
    </source>
</evidence>
<evidence type="ECO:0000259" key="10">
    <source>
        <dbReference type="PROSITE" id="PS51464"/>
    </source>
</evidence>
<dbReference type="GO" id="GO:0046872">
    <property type="term" value="F:metal ion binding"/>
    <property type="evidence" value="ECO:0007669"/>
    <property type="project" value="UniProtKB-KW"/>
</dbReference>